<dbReference type="Proteomes" id="UP000885336">
    <property type="component" value="Unassembled WGS sequence"/>
</dbReference>
<keyword evidence="2" id="KW-0732">Signal</keyword>
<feature type="compositionally biased region" description="Polar residues" evidence="1">
    <location>
        <begin position="120"/>
        <end position="135"/>
    </location>
</feature>
<dbReference type="Proteomes" id="UP000885392">
    <property type="component" value="Unassembled WGS sequence"/>
</dbReference>
<reference evidence="3 10" key="2">
    <citation type="submission" date="2018-06" db="EMBL/GenBank/DDBJ databases">
        <title>Completed Genome Sequences of 32 Strains from Various Serotypes of Salmonella enterica.</title>
        <authorList>
            <person name="Nash J.H.E."/>
            <person name="Robertson J."/>
            <person name="Bessonov K."/>
        </authorList>
    </citation>
    <scope>NUCLEOTIDE SEQUENCE [LARGE SCALE GENOMIC DNA]</scope>
    <source>
        <strain evidence="3 10">SA20021456</strain>
    </source>
</reference>
<dbReference type="EMBL" id="MLTE01000005">
    <property type="protein sequence ID" value="OHJ53222.1"/>
    <property type="molecule type" value="Genomic_DNA"/>
</dbReference>
<dbReference type="Proteomes" id="UP000251994">
    <property type="component" value="Chromosome"/>
</dbReference>
<feature type="chain" id="PRO_5036025175" evidence="2">
    <location>
        <begin position="23"/>
        <end position="332"/>
    </location>
</feature>
<evidence type="ECO:0000313" key="3">
    <source>
        <dbReference type="EMBL" id="AXD70811.1"/>
    </source>
</evidence>
<reference evidence="5" key="3">
    <citation type="submission" date="2018-07" db="EMBL/GenBank/DDBJ databases">
        <authorList>
            <consortium name="GenomeTrakr network: Whole genome sequencing for foodborne pathogen traceback"/>
        </authorList>
    </citation>
    <scope>NUCLEOTIDE SEQUENCE [LARGE SCALE GENOMIC DNA]</scope>
    <source>
        <strain evidence="5">CFSAN048114</strain>
    </source>
</reference>
<evidence type="ECO:0000313" key="7">
    <source>
        <dbReference type="EMBL" id="MMS75050.1"/>
    </source>
</evidence>
<dbReference type="EMBL" id="RNKS01000112">
    <property type="protein sequence ID" value="MGD31883.1"/>
    <property type="molecule type" value="Genomic_DNA"/>
</dbReference>
<organism evidence="8">
    <name type="scientific">Salmonella enterica</name>
    <name type="common">Salmonella choleraesuis</name>
    <dbReference type="NCBI Taxonomy" id="28901"/>
    <lineage>
        <taxon>Bacteria</taxon>
        <taxon>Pseudomonadati</taxon>
        <taxon>Pseudomonadota</taxon>
        <taxon>Gammaproteobacteria</taxon>
        <taxon>Enterobacterales</taxon>
        <taxon>Enterobacteriaceae</taxon>
        <taxon>Salmonella</taxon>
    </lineage>
</organism>
<dbReference type="AlphaFoldDB" id="A0A1S0ZPD5"/>
<evidence type="ECO:0000313" key="6">
    <source>
        <dbReference type="EMBL" id="MLW01929.1"/>
    </source>
</evidence>
<accession>A0A1S0ZPD5</accession>
<proteinExistence type="predicted"/>
<evidence type="ECO:0000256" key="2">
    <source>
        <dbReference type="SAM" id="SignalP"/>
    </source>
</evidence>
<dbReference type="Proteomes" id="UP000866740">
    <property type="component" value="Unassembled WGS sequence"/>
</dbReference>
<name>A0A1S0ZPD5_SALER</name>
<evidence type="ECO:0000313" key="11">
    <source>
        <dbReference type="Proteomes" id="UP000320106"/>
    </source>
</evidence>
<dbReference type="EMBL" id="RVIJ01000018">
    <property type="protein sequence ID" value="MLW01929.1"/>
    <property type="molecule type" value="Genomic_DNA"/>
</dbReference>
<dbReference type="EMBL" id="VFRH01000025">
    <property type="protein sequence ID" value="TPQ06462.1"/>
    <property type="molecule type" value="Genomic_DNA"/>
</dbReference>
<dbReference type="EMBL" id="CP030219">
    <property type="protein sequence ID" value="AXD70811.1"/>
    <property type="molecule type" value="Genomic_DNA"/>
</dbReference>
<dbReference type="Proteomes" id="UP000320106">
    <property type="component" value="Unassembled WGS sequence"/>
</dbReference>
<dbReference type="Proteomes" id="UP000839526">
    <property type="component" value="Unassembled WGS sequence"/>
</dbReference>
<dbReference type="RefSeq" id="WP_023246863.1">
    <property type="nucleotide sequence ID" value="NZ_CP030180.1"/>
</dbReference>
<evidence type="ECO:0000256" key="1">
    <source>
        <dbReference type="SAM" id="MobiDB-lite"/>
    </source>
</evidence>
<evidence type="ECO:0000313" key="10">
    <source>
        <dbReference type="Proteomes" id="UP000251994"/>
    </source>
</evidence>
<feature type="signal peptide" evidence="2">
    <location>
        <begin position="1"/>
        <end position="22"/>
    </location>
</feature>
<feature type="region of interest" description="Disordered" evidence="1">
    <location>
        <begin position="107"/>
        <end position="135"/>
    </location>
</feature>
<reference evidence="8" key="1">
    <citation type="submission" date="2016-09" db="EMBL/GenBank/DDBJ databases">
        <title>Whole genome sequencing of Salmonella enterica.</title>
        <authorList>
            <person name="Bell R."/>
        </authorList>
    </citation>
    <scope>NUCLEOTIDE SEQUENCE [LARGE SCALE GENOMIC DNA]</scope>
    <source>
        <strain evidence="8">CFSAN044929</strain>
    </source>
</reference>
<sequence length="332" mass="36059">MKLVLSFILLMFTVCWSPGTLAIDCYYGGKGGPVDKSVTIPSFAIPSTIGTGEKIWVSPIIKVPVYCDNNTQPDGQDEKIALWVSPQSGASDPYLQPGITFEGADHDAEGGPDAVDTGQCVGSASSGSQCTGGTPTSRRFVARIRFYVRLKQRPPHDYVSTLSAIPLIAFAGYDDVSSNGHNLKYTLTGLNNIRVLDCGVHLSVSPENEVVNFGTFSTRDIQRHNITRTFTVKATRAEDAECSDGFKLNAAFFTDEHLSADRLLLRPGNGLQLQLLSGTEPVGFERFNSFADFTTGELSVEKEYHAELSPVPGQDIKPGSFTIVVLLRINYH</sequence>
<evidence type="ECO:0000313" key="5">
    <source>
        <dbReference type="EMBL" id="MIV43390.1"/>
    </source>
</evidence>
<dbReference type="EMBL" id="RSUV01000004">
    <property type="protein sequence ID" value="MIV43390.1"/>
    <property type="molecule type" value="Genomic_DNA"/>
</dbReference>
<gene>
    <name evidence="5" type="ORF">A7E06_07390</name>
    <name evidence="8" type="ORF">A7S51_08860</name>
    <name evidence="3" type="ORF">CHC34_07375</name>
    <name evidence="7" type="ORF">D9O31_00115</name>
    <name evidence="6" type="ORF">EAK82_17315</name>
    <name evidence="4" type="ORF">EE393_23830</name>
    <name evidence="9" type="ORF">FJR63_21560</name>
</gene>
<evidence type="ECO:0000313" key="9">
    <source>
        <dbReference type="EMBL" id="TPQ06462.1"/>
    </source>
</evidence>
<dbReference type="EMBL" id="RWAH01000001">
    <property type="protein sequence ID" value="MMS75050.1"/>
    <property type="molecule type" value="Genomic_DNA"/>
</dbReference>
<protein>
    <submittedName>
        <fullName evidence="3">Type 1 fimbrial protein</fullName>
    </submittedName>
</protein>
<evidence type="ECO:0000313" key="8">
    <source>
        <dbReference type="EMBL" id="OHJ53222.1"/>
    </source>
</evidence>
<reference evidence="9 11" key="5">
    <citation type="submission" date="2019-06" db="EMBL/GenBank/DDBJ databases">
        <title>Comparative genome anaysis of Salmonella and Staphylococcus aureus isolated from China.</title>
        <authorList>
            <person name="Li L."/>
        </authorList>
    </citation>
    <scope>NUCLEOTIDE SEQUENCE [LARGE SCALE GENOMIC DNA]</scope>
    <source>
        <strain evidence="9 11">GSJ/2016-Sal.-012</strain>
    </source>
</reference>
<dbReference type="Proteomes" id="UP000839530">
    <property type="component" value="Unassembled WGS sequence"/>
</dbReference>
<evidence type="ECO:0000313" key="4">
    <source>
        <dbReference type="EMBL" id="MGD31883.1"/>
    </source>
</evidence>
<reference evidence="6" key="4">
    <citation type="submission" date="2018-10" db="EMBL/GenBank/DDBJ databases">
        <authorList>
            <consortium name="PulseNet: The National Subtyping Network for Foodborne Disease Surveillance"/>
            <person name="Tarr C.L."/>
            <person name="Trees E."/>
            <person name="Katz L.S."/>
            <person name="Carleton-Romer H.A."/>
            <person name="Stroika S."/>
            <person name="Kucerova Z."/>
            <person name="Roache K.F."/>
            <person name="Sabol A.L."/>
            <person name="Besser J."/>
            <person name="Gerner-Smidt P."/>
        </authorList>
    </citation>
    <scope>NUCLEOTIDE SEQUENCE [LARGE SCALE GENOMIC DNA]</scope>
    <source>
        <strain evidence="6">PNUSAS038541</strain>
        <strain evidence="7">PNUSAS052121</strain>
        <strain evidence="4">PNUSAS058450</strain>
    </source>
</reference>